<dbReference type="PANTHER" id="PTHR10806">
    <property type="entry name" value="SIGNAL PEPTIDASE COMPLEX CATALYTIC SUBUNIT SEC11"/>
    <property type="match status" value="1"/>
</dbReference>
<keyword evidence="2" id="KW-0812">Transmembrane</keyword>
<keyword evidence="4" id="KW-0472">Membrane</keyword>
<reference evidence="7 8" key="1">
    <citation type="submission" date="2018-11" db="EMBL/GenBank/DDBJ databases">
        <title>Sequencing the genomes of 1000 actinobacteria strains.</title>
        <authorList>
            <person name="Klenk H.-P."/>
        </authorList>
    </citation>
    <scope>NUCLEOTIDE SEQUENCE [LARGE SCALE GENOMIC DNA]</scope>
    <source>
        <strain evidence="7 8">DSM 14418</strain>
    </source>
</reference>
<evidence type="ECO:0000256" key="1">
    <source>
        <dbReference type="ARBA" id="ARBA00004370"/>
    </source>
</evidence>
<sequence length="232" mass="24060">MSGAEHGGGRRVTAAAPVRRSSPEPRGNIKAGHGIRRMTTFVARTTSVALLMGTSALALTCVVLPKILGAVPLTILSGSMAPTMPPGSLAVVRPVDATQARVGDVLSYQPESDDPTPVTHRVIAVTKGAEGDVSLTLQGDANRTPDDRPVRPEQVMGTVVYAVPYFGWVANRLNVGLGATLADTAAYALIAVGALRILLGLGGPTPARAPRHKGRAGRRHDRPGLPTAGQHL</sequence>
<evidence type="ECO:0000313" key="8">
    <source>
        <dbReference type="Proteomes" id="UP000280726"/>
    </source>
</evidence>
<keyword evidence="3" id="KW-1133">Transmembrane helix</keyword>
<gene>
    <name evidence="7" type="ORF">EDD32_3067</name>
</gene>
<dbReference type="EC" id="3.4.21.89" evidence="5"/>
<dbReference type="GO" id="GO:0009003">
    <property type="term" value="F:signal peptidase activity"/>
    <property type="evidence" value="ECO:0007669"/>
    <property type="project" value="UniProtKB-EC"/>
</dbReference>
<dbReference type="AlphaFoldDB" id="A0A3N4Z8D4"/>
<dbReference type="InterPro" id="IPR001733">
    <property type="entry name" value="Peptidase_S26B"/>
</dbReference>
<evidence type="ECO:0000256" key="6">
    <source>
        <dbReference type="SAM" id="MobiDB-lite"/>
    </source>
</evidence>
<feature type="region of interest" description="Disordered" evidence="6">
    <location>
        <begin position="1"/>
        <end position="31"/>
    </location>
</feature>
<keyword evidence="8" id="KW-1185">Reference proteome</keyword>
<dbReference type="InterPro" id="IPR036286">
    <property type="entry name" value="LexA/Signal_pep-like_sf"/>
</dbReference>
<protein>
    <recommendedName>
        <fullName evidence="5">Signal peptidase I</fullName>
        <ecNumber evidence="5">3.4.21.89</ecNumber>
    </recommendedName>
</protein>
<evidence type="ECO:0000256" key="5">
    <source>
        <dbReference type="NCBIfam" id="TIGR02228"/>
    </source>
</evidence>
<dbReference type="CDD" id="cd06530">
    <property type="entry name" value="S26_SPase_I"/>
    <property type="match status" value="1"/>
</dbReference>
<dbReference type="SUPFAM" id="SSF51306">
    <property type="entry name" value="LexA/Signal peptidase"/>
    <property type="match status" value="1"/>
</dbReference>
<dbReference type="OrthoDB" id="3178064at2"/>
<dbReference type="EMBL" id="RKRA01000001">
    <property type="protein sequence ID" value="RPF28537.1"/>
    <property type="molecule type" value="Genomic_DNA"/>
</dbReference>
<evidence type="ECO:0000313" key="7">
    <source>
        <dbReference type="EMBL" id="RPF28537.1"/>
    </source>
</evidence>
<feature type="compositionally biased region" description="Basic residues" evidence="6">
    <location>
        <begin position="209"/>
        <end position="221"/>
    </location>
</feature>
<evidence type="ECO:0000256" key="4">
    <source>
        <dbReference type="ARBA" id="ARBA00023136"/>
    </source>
</evidence>
<proteinExistence type="predicted"/>
<dbReference type="NCBIfam" id="TIGR02228">
    <property type="entry name" value="sigpep_I_arch"/>
    <property type="match status" value="1"/>
</dbReference>
<dbReference type="InterPro" id="IPR019533">
    <property type="entry name" value="Peptidase_S26"/>
</dbReference>
<name>A0A3N4Z8D4_9MICO</name>
<dbReference type="PANTHER" id="PTHR10806:SF6">
    <property type="entry name" value="SIGNAL PEPTIDASE COMPLEX CATALYTIC SUBUNIT SEC11"/>
    <property type="match status" value="1"/>
</dbReference>
<dbReference type="GO" id="GO:0016020">
    <property type="term" value="C:membrane"/>
    <property type="evidence" value="ECO:0007669"/>
    <property type="project" value="UniProtKB-SubCell"/>
</dbReference>
<organism evidence="7 8">
    <name type="scientific">Georgenia muralis</name>
    <dbReference type="NCBI Taxonomy" id="154117"/>
    <lineage>
        <taxon>Bacteria</taxon>
        <taxon>Bacillati</taxon>
        <taxon>Actinomycetota</taxon>
        <taxon>Actinomycetes</taxon>
        <taxon>Micrococcales</taxon>
        <taxon>Bogoriellaceae</taxon>
        <taxon>Georgenia</taxon>
    </lineage>
</organism>
<dbReference type="GO" id="GO:0004252">
    <property type="term" value="F:serine-type endopeptidase activity"/>
    <property type="evidence" value="ECO:0007669"/>
    <property type="project" value="UniProtKB-UniRule"/>
</dbReference>
<evidence type="ECO:0000256" key="2">
    <source>
        <dbReference type="ARBA" id="ARBA00022692"/>
    </source>
</evidence>
<evidence type="ECO:0000256" key="3">
    <source>
        <dbReference type="ARBA" id="ARBA00022989"/>
    </source>
</evidence>
<dbReference type="GO" id="GO:0006465">
    <property type="term" value="P:signal peptide processing"/>
    <property type="evidence" value="ECO:0007669"/>
    <property type="project" value="UniProtKB-UniRule"/>
</dbReference>
<feature type="region of interest" description="Disordered" evidence="6">
    <location>
        <begin position="203"/>
        <end position="232"/>
    </location>
</feature>
<comment type="subcellular location">
    <subcellularLocation>
        <location evidence="1">Membrane</location>
    </subcellularLocation>
</comment>
<comment type="caution">
    <text evidence="7">The sequence shown here is derived from an EMBL/GenBank/DDBJ whole genome shotgun (WGS) entry which is preliminary data.</text>
</comment>
<dbReference type="Proteomes" id="UP000280726">
    <property type="component" value="Unassembled WGS sequence"/>
</dbReference>
<accession>A0A3N4Z8D4</accession>